<dbReference type="Proteomes" id="UP001239111">
    <property type="component" value="Chromosome 4"/>
</dbReference>
<name>A0ACC2N3J2_9HYME</name>
<comment type="caution">
    <text evidence="1">The sequence shown here is derived from an EMBL/GenBank/DDBJ whole genome shotgun (WGS) entry which is preliminary data.</text>
</comment>
<keyword evidence="2" id="KW-1185">Reference proteome</keyword>
<accession>A0ACC2N3J2</accession>
<evidence type="ECO:0000313" key="1">
    <source>
        <dbReference type="EMBL" id="KAJ8664894.1"/>
    </source>
</evidence>
<gene>
    <name evidence="1" type="ORF">QAD02_006556</name>
</gene>
<proteinExistence type="predicted"/>
<organism evidence="1 2">
    <name type="scientific">Eretmocerus hayati</name>
    <dbReference type="NCBI Taxonomy" id="131215"/>
    <lineage>
        <taxon>Eukaryota</taxon>
        <taxon>Metazoa</taxon>
        <taxon>Ecdysozoa</taxon>
        <taxon>Arthropoda</taxon>
        <taxon>Hexapoda</taxon>
        <taxon>Insecta</taxon>
        <taxon>Pterygota</taxon>
        <taxon>Neoptera</taxon>
        <taxon>Endopterygota</taxon>
        <taxon>Hymenoptera</taxon>
        <taxon>Apocrita</taxon>
        <taxon>Proctotrupomorpha</taxon>
        <taxon>Chalcidoidea</taxon>
        <taxon>Aphelinidae</taxon>
        <taxon>Aphelininae</taxon>
        <taxon>Eretmocerus</taxon>
    </lineage>
</organism>
<dbReference type="EMBL" id="CM056744">
    <property type="protein sequence ID" value="KAJ8664894.1"/>
    <property type="molecule type" value="Genomic_DNA"/>
</dbReference>
<protein>
    <submittedName>
        <fullName evidence="1">Uncharacterized protein</fullName>
    </submittedName>
</protein>
<reference evidence="1" key="1">
    <citation type="submission" date="2023-04" db="EMBL/GenBank/DDBJ databases">
        <title>A chromosome-level genome assembly of the parasitoid wasp Eretmocerus hayati.</title>
        <authorList>
            <person name="Zhong Y."/>
            <person name="Liu S."/>
            <person name="Liu Y."/>
        </authorList>
    </citation>
    <scope>NUCLEOTIDE SEQUENCE</scope>
    <source>
        <strain evidence="1">ZJU_SS_LIU_2023</strain>
    </source>
</reference>
<sequence length="1379" mass="155733">MSEANSLLYNENYKKLAQFRKAINFMYNPLQPCAVDSHPFIFEEIFSPGTDINYALPVNNFSERGSSSYLGYTALHFAVLGDSQAGVRFCIKQKADVTLKNAAGYTALRFAIDKNSCDERRYSNSKGKLRDNQTVIQLLTRQMEINNTSNPKCKNGISHFHIACMFNQTKAVEFFLESGVSVDEAVNMDSLNYSGYTSLHFAARYCNPDVVNILMKYGANVNLKDAKGLTPLQLLIQRNMEILDVLNNGKFSLHKRIADELQDNEDMIDVLYQNSGDYMGLTKLHIACLKSTCPSDTDWLHERVDLNSPVDSDSPICAGYTPLHFAAYSNIETVRTLLKSGASISAKDAKGITPFDLCLERYQPKDIRDILANQESLRDLLFADGTKLLDFVQAMQDDASFSKYLENLSDINTYVSLDSSLWAGYTPLHLAVVMTRKVIDNNDELYNYHDFANELEDESYPNTDEEWDSDECNDVENLFKKGGYLTTLCLVKGSDLTIQDASGLSPLHLAVFQLKRNIVELLLNYHEKKIVNVINWDHISHFHIACAVGNDKLVEKFLQNGVDVNSPIKAEFGWFEPESLNDCVTINKIDSTPLHIALEFEQKKISEMLLKADANIFAKDSDGVTPVHLALKIVNHDLVRTMLMSIRFCSGAYPRENCWPPPPENPNESTKDGLSFFHMACLVNDSLSVEEYLALDVDVNEVVKPEYEINDSSETDFVHYIGHTPLHFAVDGHAYDVVDLLIRHGADIHRKDRNGYSPLHRALETVVQHRNVPKEFLNSFISVLNFEADRCIDDTKLMPLHVACVAQDRRMVEKLLEAGADVNAQVDSKSPIWRGYTPLHTLLASLFRSRPTGDAEIIAEMLLKHGADINLKDAWDSTPLNTAVTSSAEPEGIINMFLRCHEAFDHNPVDRQGVSHFHIACMRNDLTAVQEFVKRGADINCPKDYFAYDKSGYSPLHLAMDGNVNVNKEVVRFLLDNGADVNAQTADGSRPLHIYLRTDLKGENAIEHRLDLIEMYLSYPGVDINARNMYRETALAKLFKQKTGKGVTCLKELEIYLVHGARVNLVDQLTSSTLLGIAFDTKFAPEYFKKVCELAVDLTDVDPVFGFNAIHNLVSYRQAGTSGRSWKEYAWAIDLLLRKGCKLDQQDKEGKTPLHVAVDYKNSHAVEGLLAHGPDINLVDNRGRTALTEFENSAWKCMGYPVFREIVMYVHKLLSFKLSVSDLNQNFFKTTRKSAFYDHMPDEYKIEADRMKSVKICGAYSLRDFLSERAVIEYSIKPRHAIDDLFRDSAELRKQYPELSCLLMLLYRKARRRHMLVQPAKDSLSEVTGINLPDLCSEVVLQYLTIEELEKLVAAGTEDRNPHKRQKVQHPSVAGPADV</sequence>
<evidence type="ECO:0000313" key="2">
    <source>
        <dbReference type="Proteomes" id="UP001239111"/>
    </source>
</evidence>